<dbReference type="EMBL" id="CM004466">
    <property type="protein sequence ID" value="OCU02719.1"/>
    <property type="molecule type" value="Genomic_DNA"/>
</dbReference>
<name>A0A974E317_XENLA</name>
<dbReference type="InterPro" id="IPR029306">
    <property type="entry name" value="RNF111_N"/>
</dbReference>
<evidence type="ECO:0000256" key="3">
    <source>
        <dbReference type="SAM" id="MobiDB-lite"/>
    </source>
</evidence>
<evidence type="ECO:0000259" key="4">
    <source>
        <dbReference type="Pfam" id="PF15303"/>
    </source>
</evidence>
<dbReference type="PANTHER" id="PTHR16200">
    <property type="entry name" value="RING ZINC FINGER"/>
    <property type="match status" value="1"/>
</dbReference>
<reference evidence="6" key="1">
    <citation type="journal article" date="2016" name="Nature">
        <title>Genome evolution in the allotetraploid frog Xenopus laevis.</title>
        <authorList>
            <person name="Session A.M."/>
            <person name="Uno Y."/>
            <person name="Kwon T."/>
            <person name="Chapman J.A."/>
            <person name="Toyoda A."/>
            <person name="Takahashi S."/>
            <person name="Fukui A."/>
            <person name="Hikosaka A."/>
            <person name="Suzuki A."/>
            <person name="Kondo M."/>
            <person name="van Heeringen S.J."/>
            <person name="Quigley I."/>
            <person name="Heinz S."/>
            <person name="Ogino H."/>
            <person name="Ochi H."/>
            <person name="Hellsten U."/>
            <person name="Lyons J.B."/>
            <person name="Simakov O."/>
            <person name="Putnam N."/>
            <person name="Stites J."/>
            <person name="Kuroki Y."/>
            <person name="Tanaka T."/>
            <person name="Michiue T."/>
            <person name="Watanabe M."/>
            <person name="Bogdanovic O."/>
            <person name="Lister R."/>
            <person name="Georgiou G."/>
            <person name="Paranjpe S.S."/>
            <person name="van Kruijsbergen I."/>
            <person name="Shu S."/>
            <person name="Carlson J."/>
            <person name="Kinoshita T."/>
            <person name="Ohta Y."/>
            <person name="Mawaribuchi S."/>
            <person name="Jenkins J."/>
            <person name="Grimwood J."/>
            <person name="Schmutz J."/>
            <person name="Mitros T."/>
            <person name="Mozaffari S.V."/>
            <person name="Suzuki Y."/>
            <person name="Haramoto Y."/>
            <person name="Yamamoto T.S."/>
            <person name="Takagi C."/>
            <person name="Heald R."/>
            <person name="Miller K."/>
            <person name="Haudenschild C."/>
            <person name="Kitzman J."/>
            <person name="Nakayama T."/>
            <person name="Izutsu Y."/>
            <person name="Robert J."/>
            <person name="Fortriede J."/>
            <person name="Burns K."/>
            <person name="Lotay V."/>
            <person name="Karimi K."/>
            <person name="Yasuoka Y."/>
            <person name="Dichmann D.S."/>
            <person name="Flajnik M.F."/>
            <person name="Houston D.W."/>
            <person name="Shendure J."/>
            <person name="DuPasquier L."/>
            <person name="Vize P.D."/>
            <person name="Zorn A.M."/>
            <person name="Ito M."/>
            <person name="Marcotte E.M."/>
            <person name="Wallingford J.B."/>
            <person name="Ito Y."/>
            <person name="Asashima M."/>
            <person name="Ueno N."/>
            <person name="Matsuda Y."/>
            <person name="Veenstra G.J."/>
            <person name="Fujiyama A."/>
            <person name="Harland R.M."/>
            <person name="Taira M."/>
            <person name="Rokhsar D.S."/>
        </authorList>
    </citation>
    <scope>NUCLEOTIDE SEQUENCE [LARGE SCALE GENOMIC DNA]</scope>
    <source>
        <strain evidence="6">J</strain>
    </source>
</reference>
<evidence type="ECO:0000313" key="5">
    <source>
        <dbReference type="EMBL" id="OCU02719.1"/>
    </source>
</evidence>
<feature type="compositionally biased region" description="Basic and acidic residues" evidence="3">
    <location>
        <begin position="1"/>
        <end position="11"/>
    </location>
</feature>
<keyword evidence="2" id="KW-0539">Nucleus</keyword>
<feature type="domain" description="E3 ubiquitin-protein ligase Arkadia N-terminal" evidence="4">
    <location>
        <begin position="71"/>
        <end position="228"/>
    </location>
</feature>
<protein>
    <recommendedName>
        <fullName evidence="4">E3 ubiquitin-protein ligase Arkadia N-terminal domain-containing protein</fullName>
    </recommendedName>
</protein>
<comment type="subcellular location">
    <subcellularLocation>
        <location evidence="1">Nucleus</location>
    </subcellularLocation>
</comment>
<sequence length="402" mass="43771">MKMEAIAKGEELLDAEVPPQIDQQKVDSPAEEGSLELEASLKDGVQDVPDSSSLSSMPCLLMELRRDSSESQLASTESDKPTAGHVDESDSSNHCMLSPSSSGHLADSDTLSSTEENAPCRPEAIKEGCDASVQGVVVARKSRRSRSESETSTTMAAKKNRQSTDKQNGRVTKIKGHRSKKHKERIRLLRQKREAAARKKYNLLQDSSTSDSDLTCDSSTSSSDDDEEVSGSSKTITAEIPDGPPVAAHFHISDTNSDPEVLNVHSMLAATVVKELNNSLTNQDNLAPWRTRGLLEELNADSVNLEVGMTAAEEMPPQTAQNNDKINISSDSEVEIVGVQEHARFVHPRGGVIQSVSSWKHAASNQHPNPSWTAVAPQPNWTSPQEVVDLTLDEDTRRKYLL</sequence>
<feature type="region of interest" description="Disordered" evidence="3">
    <location>
        <begin position="362"/>
        <end position="381"/>
    </location>
</feature>
<dbReference type="OMA" id="PVIAHYD"/>
<gene>
    <name evidence="5" type="ORF">XELAEV_18008485mg</name>
</gene>
<evidence type="ECO:0000256" key="1">
    <source>
        <dbReference type="ARBA" id="ARBA00004123"/>
    </source>
</evidence>
<dbReference type="Pfam" id="PF15303">
    <property type="entry name" value="RNF111_N"/>
    <property type="match status" value="1"/>
</dbReference>
<feature type="compositionally biased region" description="Polar residues" evidence="3">
    <location>
        <begin position="92"/>
        <end position="116"/>
    </location>
</feature>
<dbReference type="AlphaFoldDB" id="A0A974E317"/>
<feature type="region of interest" description="Disordered" evidence="3">
    <location>
        <begin position="1"/>
        <end position="243"/>
    </location>
</feature>
<feature type="compositionally biased region" description="Low complexity" evidence="3">
    <location>
        <begin position="206"/>
        <end position="222"/>
    </location>
</feature>
<dbReference type="Proteomes" id="UP000694892">
    <property type="component" value="Chromosome 1L"/>
</dbReference>
<feature type="compositionally biased region" description="Basic and acidic residues" evidence="3">
    <location>
        <begin position="77"/>
        <end position="88"/>
    </location>
</feature>
<evidence type="ECO:0000313" key="6">
    <source>
        <dbReference type="Proteomes" id="UP000694892"/>
    </source>
</evidence>
<feature type="compositionally biased region" description="Polar residues" evidence="3">
    <location>
        <begin position="362"/>
        <end position="372"/>
    </location>
</feature>
<dbReference type="GO" id="GO:0005634">
    <property type="term" value="C:nucleus"/>
    <property type="evidence" value="ECO:0007669"/>
    <property type="project" value="UniProtKB-SubCell"/>
</dbReference>
<proteinExistence type="predicted"/>
<accession>A0A974E317</accession>
<dbReference type="InterPro" id="IPR051073">
    <property type="entry name" value="ZNRF3_Arkadia_E3_ligases"/>
</dbReference>
<evidence type="ECO:0000256" key="2">
    <source>
        <dbReference type="ARBA" id="ARBA00023242"/>
    </source>
</evidence>
<feature type="compositionally biased region" description="Basic residues" evidence="3">
    <location>
        <begin position="172"/>
        <end position="190"/>
    </location>
</feature>
<organism evidence="5 6">
    <name type="scientific">Xenopus laevis</name>
    <name type="common">African clawed frog</name>
    <dbReference type="NCBI Taxonomy" id="8355"/>
    <lineage>
        <taxon>Eukaryota</taxon>
        <taxon>Metazoa</taxon>
        <taxon>Chordata</taxon>
        <taxon>Craniata</taxon>
        <taxon>Vertebrata</taxon>
        <taxon>Euteleostomi</taxon>
        <taxon>Amphibia</taxon>
        <taxon>Batrachia</taxon>
        <taxon>Anura</taxon>
        <taxon>Pipoidea</taxon>
        <taxon>Pipidae</taxon>
        <taxon>Xenopodinae</taxon>
        <taxon>Xenopus</taxon>
        <taxon>Xenopus</taxon>
    </lineage>
</organism>